<dbReference type="InterPro" id="IPR001373">
    <property type="entry name" value="Cullin_N"/>
</dbReference>
<dbReference type="AlphaFoldDB" id="A0A830HFT7"/>
<dbReference type="PANTHER" id="PTHR11932">
    <property type="entry name" value="CULLIN"/>
    <property type="match status" value="1"/>
</dbReference>
<dbReference type="GO" id="GO:0031461">
    <property type="term" value="C:cullin-RING ubiquitin ligase complex"/>
    <property type="evidence" value="ECO:0007669"/>
    <property type="project" value="InterPro"/>
</dbReference>
<dbReference type="SMART" id="SM00182">
    <property type="entry name" value="CULLIN"/>
    <property type="match status" value="1"/>
</dbReference>
<dbReference type="OrthoDB" id="27073at2759"/>
<evidence type="ECO:0000259" key="7">
    <source>
        <dbReference type="PROSITE" id="PS50069"/>
    </source>
</evidence>
<feature type="compositionally biased region" description="Low complexity" evidence="6">
    <location>
        <begin position="1"/>
        <end position="16"/>
    </location>
</feature>
<dbReference type="InterPro" id="IPR036388">
    <property type="entry name" value="WH-like_DNA-bd_sf"/>
</dbReference>
<evidence type="ECO:0000256" key="2">
    <source>
        <dbReference type="ARBA" id="ARBA00022499"/>
    </source>
</evidence>
<proteinExistence type="inferred from homology"/>
<evidence type="ECO:0000256" key="4">
    <source>
        <dbReference type="PROSITE-ProRule" id="PRU00330"/>
    </source>
</evidence>
<dbReference type="PROSITE" id="PS01256">
    <property type="entry name" value="CULLIN_1"/>
    <property type="match status" value="1"/>
</dbReference>
<dbReference type="InterPro" id="IPR016157">
    <property type="entry name" value="Cullin_CS"/>
</dbReference>
<feature type="region of interest" description="Disordered" evidence="6">
    <location>
        <begin position="1"/>
        <end position="22"/>
    </location>
</feature>
<dbReference type="Gene3D" id="3.30.230.130">
    <property type="entry name" value="Cullin, Chain C, Domain 2"/>
    <property type="match status" value="1"/>
</dbReference>
<dbReference type="SUPFAM" id="SSF46785">
    <property type="entry name" value="Winged helix' DNA-binding domain"/>
    <property type="match status" value="1"/>
</dbReference>
<dbReference type="EMBL" id="BNJQ01000008">
    <property type="protein sequence ID" value="GHP04650.1"/>
    <property type="molecule type" value="Genomic_DNA"/>
</dbReference>
<feature type="domain" description="Cullin family profile" evidence="7">
    <location>
        <begin position="463"/>
        <end position="738"/>
    </location>
</feature>
<evidence type="ECO:0000256" key="6">
    <source>
        <dbReference type="SAM" id="MobiDB-lite"/>
    </source>
</evidence>
<dbReference type="Proteomes" id="UP000660262">
    <property type="component" value="Unassembled WGS sequence"/>
</dbReference>
<dbReference type="InterPro" id="IPR059120">
    <property type="entry name" value="Cullin-like_AB"/>
</dbReference>
<dbReference type="SUPFAM" id="SSF74788">
    <property type="entry name" value="Cullin repeat-like"/>
    <property type="match status" value="1"/>
</dbReference>
<dbReference type="FunFam" id="3.30.230.130:FF:000001">
    <property type="entry name" value="Cullin 4A"/>
    <property type="match status" value="1"/>
</dbReference>
<comment type="similarity">
    <text evidence="1 4 5">Belongs to the cullin family.</text>
</comment>
<dbReference type="InterPro" id="IPR036317">
    <property type="entry name" value="Cullin_homology_sf"/>
</dbReference>
<dbReference type="InterPro" id="IPR045093">
    <property type="entry name" value="Cullin"/>
</dbReference>
<keyword evidence="9" id="KW-1185">Reference proteome</keyword>
<dbReference type="Gene3D" id="1.20.1310.10">
    <property type="entry name" value="Cullin Repeats"/>
    <property type="match status" value="4"/>
</dbReference>
<dbReference type="InterPro" id="IPR036390">
    <property type="entry name" value="WH_DNA-bd_sf"/>
</dbReference>
<dbReference type="InterPro" id="IPR016159">
    <property type="entry name" value="Cullin_repeat-like_dom_sf"/>
</dbReference>
<dbReference type="InterPro" id="IPR016158">
    <property type="entry name" value="Cullin_homology"/>
</dbReference>
<dbReference type="FunFam" id="1.10.10.10:FF:000050">
    <property type="entry name" value="Cullin 4B"/>
    <property type="match status" value="1"/>
</dbReference>
<dbReference type="PROSITE" id="PS50069">
    <property type="entry name" value="CULLIN_2"/>
    <property type="match status" value="1"/>
</dbReference>
<keyword evidence="3" id="KW-0832">Ubl conjugation</keyword>
<name>A0A830HFT7_9CHLO</name>
<dbReference type="GO" id="GO:0006511">
    <property type="term" value="P:ubiquitin-dependent protein catabolic process"/>
    <property type="evidence" value="ECO:0007669"/>
    <property type="project" value="InterPro"/>
</dbReference>
<dbReference type="SMART" id="SM00884">
    <property type="entry name" value="Cullin_Nedd8"/>
    <property type="match status" value="1"/>
</dbReference>
<evidence type="ECO:0000256" key="5">
    <source>
        <dbReference type="RuleBase" id="RU003829"/>
    </source>
</evidence>
<dbReference type="Pfam" id="PF00888">
    <property type="entry name" value="Cullin"/>
    <property type="match status" value="1"/>
</dbReference>
<reference evidence="8" key="1">
    <citation type="submission" date="2020-10" db="EMBL/GenBank/DDBJ databases">
        <title>Unveiling of a novel bifunctional photoreceptor, Dualchrome1, isolated from a cosmopolitan green alga.</title>
        <authorList>
            <person name="Suzuki S."/>
            <person name="Kawachi M."/>
        </authorList>
    </citation>
    <scope>NUCLEOTIDE SEQUENCE</scope>
    <source>
        <strain evidence="8">NIES 2893</strain>
    </source>
</reference>
<feature type="compositionally biased region" description="Low complexity" evidence="6">
    <location>
        <begin position="483"/>
        <end position="500"/>
    </location>
</feature>
<evidence type="ECO:0000313" key="8">
    <source>
        <dbReference type="EMBL" id="GHP04650.1"/>
    </source>
</evidence>
<evidence type="ECO:0000313" key="9">
    <source>
        <dbReference type="Proteomes" id="UP000660262"/>
    </source>
</evidence>
<dbReference type="FunFam" id="1.20.1310.10:FF:000002">
    <property type="entry name" value="cullin-3 isoform X1"/>
    <property type="match status" value="1"/>
</dbReference>
<protein>
    <submittedName>
        <fullName evidence="8">Cullin protein</fullName>
    </submittedName>
</protein>
<dbReference type="Pfam" id="PF26557">
    <property type="entry name" value="Cullin_AB"/>
    <property type="match status" value="1"/>
</dbReference>
<dbReference type="InterPro" id="IPR019559">
    <property type="entry name" value="Cullin_neddylation_domain"/>
</dbReference>
<evidence type="ECO:0000256" key="3">
    <source>
        <dbReference type="ARBA" id="ARBA00022843"/>
    </source>
</evidence>
<accession>A0A830HFT7</accession>
<gene>
    <name evidence="8" type="ORF">PPROV_000340500</name>
</gene>
<evidence type="ECO:0000256" key="1">
    <source>
        <dbReference type="ARBA" id="ARBA00006019"/>
    </source>
</evidence>
<dbReference type="SUPFAM" id="SSF75632">
    <property type="entry name" value="Cullin homology domain"/>
    <property type="match status" value="1"/>
</dbReference>
<dbReference type="GO" id="GO:0031625">
    <property type="term" value="F:ubiquitin protein ligase binding"/>
    <property type="evidence" value="ECO:0007669"/>
    <property type="project" value="InterPro"/>
</dbReference>
<keyword evidence="2" id="KW-1017">Isopeptide bond</keyword>
<organism evidence="8 9">
    <name type="scientific">Pycnococcus provasolii</name>
    <dbReference type="NCBI Taxonomy" id="41880"/>
    <lineage>
        <taxon>Eukaryota</taxon>
        <taxon>Viridiplantae</taxon>
        <taxon>Chlorophyta</taxon>
        <taxon>Pseudoscourfieldiophyceae</taxon>
        <taxon>Pseudoscourfieldiales</taxon>
        <taxon>Pycnococcaceae</taxon>
        <taxon>Pycnococcus</taxon>
    </lineage>
</organism>
<feature type="region of interest" description="Disordered" evidence="6">
    <location>
        <begin position="483"/>
        <end position="510"/>
    </location>
</feature>
<sequence>MSVSASASSAGNNNGGRKTLTIKPIGLKRPRPALSNSFEEAAWAKLATAISAVHAKQPVPNNLSLEELYQAVEELVLHKLTASVYAKLCAQCDAHVSRVLASLAPPECAAAGGCVPTTVDRVALLGRVLEAWNDHCDGMHVIRSVFLTLDAQQLATGGSAPAISAAAAAAAAANGGSGAPSTALPRGGLWDMGIALFGKSLVGTCSLHTACVDGILEIVRRDRAASRGSDMAVVVDDERANLLRGAVTMLSALGLYSSVLEPRLLAETEAFYAAEGRDLVNDCISAGSGEPGATAVGECLRHAEQRLGDESRRASAMRLEAGTCRALVRHTEMNLIGRHVSSLLSAGFDAMCDSRRLDDLARLHRLLALIPSNNGSGSTSNKGDSASAVEWPLRDALSAYTKSRATAMVLDESRQDSMVQSLIDLKERLDEAISESFSGDSVLAAAVKDSLESAVNSRPTSNKPAELVARYLDAALRGQSVVSAKPAGASPGKAAAASDASPPPSKQKLTEDELERLIDRALVLFRCLQGKDVFEAFYKRDLAKRLLLQRSVSVDAEKNVITKLRHECGSQFTSKLEGMFKDIDLSRDVVFGFRSSQQGAELQSEGNRIEASVCVLTTGYWPTMMYDGAGGGQRGAAAAGQSKGDVILPQEVLRFQELFQDFYLKKHTGRRLRWQNAMGTCTLKATFPKCGTKELVVSVYQAVVLMLFNDSVTLSYEQIEERTNIPKQELARTLQSLACGKVRVLGKTPRGRDVEAGDMFAFNEEFNEKLFRIRINQIQSKETPEENKETNEKVMLDRQYQIDAAVVRIMKTRRTLSHSLLLNELFTQLKFPLKSSDLKKRIESLIDREYIERDSRSQDCYVYMA</sequence>
<dbReference type="Pfam" id="PF10557">
    <property type="entry name" value="Cullin_Nedd8"/>
    <property type="match status" value="1"/>
</dbReference>
<comment type="caution">
    <text evidence="8">The sequence shown here is derived from an EMBL/GenBank/DDBJ whole genome shotgun (WGS) entry which is preliminary data.</text>
</comment>
<dbReference type="Gene3D" id="1.10.10.10">
    <property type="entry name" value="Winged helix-like DNA-binding domain superfamily/Winged helix DNA-binding domain"/>
    <property type="match status" value="1"/>
</dbReference>